<dbReference type="GO" id="GO:0005686">
    <property type="term" value="C:U2 snRNP"/>
    <property type="evidence" value="ECO:0007669"/>
    <property type="project" value="TreeGrafter"/>
</dbReference>
<keyword evidence="11" id="KW-1185">Reference proteome</keyword>
<gene>
    <name evidence="10" type="ORF">EPH_0008900</name>
</gene>
<evidence type="ECO:0000256" key="3">
    <source>
        <dbReference type="ARBA" id="ARBA00022728"/>
    </source>
</evidence>
<dbReference type="AlphaFoldDB" id="U6G4W3"/>
<dbReference type="GO" id="GO:0003723">
    <property type="term" value="F:RNA binding"/>
    <property type="evidence" value="ECO:0007669"/>
    <property type="project" value="InterPro"/>
</dbReference>
<organism evidence="10 11">
    <name type="scientific">Eimeria praecox</name>
    <dbReference type="NCBI Taxonomy" id="51316"/>
    <lineage>
        <taxon>Eukaryota</taxon>
        <taxon>Sar</taxon>
        <taxon>Alveolata</taxon>
        <taxon>Apicomplexa</taxon>
        <taxon>Conoidasida</taxon>
        <taxon>Coccidia</taxon>
        <taxon>Eucoccidiorida</taxon>
        <taxon>Eimeriorina</taxon>
        <taxon>Eimeriidae</taxon>
        <taxon>Eimeria</taxon>
    </lineage>
</organism>
<evidence type="ECO:0000256" key="2">
    <source>
        <dbReference type="ARBA" id="ARBA00022664"/>
    </source>
</evidence>
<dbReference type="InterPro" id="IPR035967">
    <property type="entry name" value="SWAP/Surp_sf"/>
</dbReference>
<dbReference type="PANTHER" id="PTHR15316">
    <property type="entry name" value="SPLICEOSOME ASSOCIATED PROTEIN 114/SWAP SPLICING FACTOR-RELATED"/>
    <property type="match status" value="1"/>
</dbReference>
<feature type="compositionally biased region" description="Acidic residues" evidence="8">
    <location>
        <begin position="356"/>
        <end position="371"/>
    </location>
</feature>
<dbReference type="GO" id="GO:0071004">
    <property type="term" value="C:U2-type prespliceosome"/>
    <property type="evidence" value="ECO:0007669"/>
    <property type="project" value="TreeGrafter"/>
</dbReference>
<dbReference type="Pfam" id="PF12230">
    <property type="entry name" value="PRP21_like_P"/>
    <property type="match status" value="1"/>
</dbReference>
<dbReference type="FunFam" id="1.10.10.790:FF:000002">
    <property type="entry name" value="Splicing factor 3A subunit 1"/>
    <property type="match status" value="1"/>
</dbReference>
<feature type="region of interest" description="Disordered" evidence="8">
    <location>
        <begin position="515"/>
        <end position="554"/>
    </location>
</feature>
<feature type="region of interest" description="Disordered" evidence="8">
    <location>
        <begin position="1"/>
        <end position="52"/>
    </location>
</feature>
<dbReference type="InterPro" id="IPR045146">
    <property type="entry name" value="SF3A1"/>
</dbReference>
<evidence type="ECO:0000256" key="8">
    <source>
        <dbReference type="SAM" id="MobiDB-lite"/>
    </source>
</evidence>
<sequence>MSAAVEPPQRPPAPVGGGAAPAPPGGNAGAPPADAGGSGGGAPPPDLIFPPADMRGVIEKTAQFVAKNGAEFESRVLREQSAAKFGFLLPNNPYHAFYKLKVREFTTGEAAPTPQVPKAIRDMQQKQQQEKQKQQQLLMLTQLGEKEKGGEKKKLEPPPPNQFVLQHPWIAPVDLDIIRCCAQFVARNGQKFLAGLAQREQQNPQFAFLKPTHHLFSYFASLVDAYTKCLLPEKEMLENLKVTANDRKALLNRIRRRMQYERQQLKQRQEKENKNQEERRLMMSLDWESFHIVETIEFTEEDERLPLAAPIDFSSAPRELPKALLSEDAAAADGDAAAAPGEQTDSIAKLIEGADAEADDEAMETEDEEETTQQQPDSDKVPPQGEPGAAGEGAAAGQQQDAAAAPAVPLRVVKGYVRTKKRQAAAGATSGYQRCPITGQLIPAEQMSQHLRILLLDPKWKEQKDRFLEKAQAESAFAPLEDVEGYLAQFVAKRPDLFGSVDDHARLEAEAEVDPLRAEQTVAGGRDGGSGGVAQEAKRQRVDGTPSAAATGGGAGGAASTLLLLTVVCREGEGLEAQEAQVEVDRSLTGAQLKQSLLDAGIGAETLRARDLQLSTTLNGPAMLDHLTLSEAGIRSSEGVLYLSVVSR</sequence>
<dbReference type="Gene3D" id="1.10.10.790">
    <property type="entry name" value="Surp module"/>
    <property type="match status" value="2"/>
</dbReference>
<dbReference type="OrthoDB" id="447637at2759"/>
<dbReference type="Proteomes" id="UP000018201">
    <property type="component" value="Unassembled WGS sequence"/>
</dbReference>
<keyword evidence="6" id="KW-0539">Nucleus</keyword>
<reference evidence="10" key="1">
    <citation type="submission" date="2013-10" db="EMBL/GenBank/DDBJ databases">
        <title>Genomic analysis of the causative agents of coccidiosis in chickens.</title>
        <authorList>
            <person name="Reid A.J."/>
            <person name="Blake D."/>
            <person name="Billington K."/>
            <person name="Browne H."/>
            <person name="Dunn M."/>
            <person name="Hung S."/>
            <person name="Kawahara F."/>
            <person name="Miranda-Saavedra D."/>
            <person name="Mourier T."/>
            <person name="Nagra H."/>
            <person name="Otto T.D."/>
            <person name="Rawlings N."/>
            <person name="Sanchez A."/>
            <person name="Sanders M."/>
            <person name="Subramaniam C."/>
            <person name="Tay Y."/>
            <person name="Dear P."/>
            <person name="Doerig C."/>
            <person name="Gruber A."/>
            <person name="Parkinson J."/>
            <person name="Shirley M."/>
            <person name="Wan K.L."/>
            <person name="Berriman M."/>
            <person name="Tomley F."/>
            <person name="Pain A."/>
        </authorList>
    </citation>
    <scope>NUCLEOTIDE SEQUENCE [LARGE SCALE GENOMIC DNA]</scope>
    <source>
        <strain evidence="10">Houghton</strain>
    </source>
</reference>
<keyword evidence="3" id="KW-0747">Spliceosome</keyword>
<dbReference type="GO" id="GO:0000381">
    <property type="term" value="P:regulation of alternative mRNA splicing, via spliceosome"/>
    <property type="evidence" value="ECO:0007669"/>
    <property type="project" value="TreeGrafter"/>
</dbReference>
<dbReference type="GO" id="GO:0045292">
    <property type="term" value="P:mRNA cis splicing, via spliceosome"/>
    <property type="evidence" value="ECO:0007669"/>
    <property type="project" value="InterPro"/>
</dbReference>
<dbReference type="InterPro" id="IPR000061">
    <property type="entry name" value="Surp"/>
</dbReference>
<evidence type="ECO:0000313" key="11">
    <source>
        <dbReference type="Proteomes" id="UP000018201"/>
    </source>
</evidence>
<feature type="coiled-coil region" evidence="7">
    <location>
        <begin position="251"/>
        <end position="280"/>
    </location>
</feature>
<dbReference type="EMBL" id="HG688746">
    <property type="protein sequence ID" value="CDI73674.1"/>
    <property type="molecule type" value="Genomic_DNA"/>
</dbReference>
<evidence type="ECO:0000256" key="7">
    <source>
        <dbReference type="SAM" id="Coils"/>
    </source>
</evidence>
<dbReference type="SMART" id="SM00648">
    <property type="entry name" value="SWAP"/>
    <property type="match status" value="2"/>
</dbReference>
<accession>U6G4W3</accession>
<keyword evidence="2" id="KW-0507">mRNA processing</keyword>
<comment type="subcellular location">
    <subcellularLocation>
        <location evidence="1">Nucleus</location>
    </subcellularLocation>
</comment>
<reference evidence="10" key="2">
    <citation type="submission" date="2013-10" db="EMBL/GenBank/DDBJ databases">
        <authorList>
            <person name="Aslett M."/>
        </authorList>
    </citation>
    <scope>NUCLEOTIDE SEQUENCE [LARGE SCALE GENOMIC DNA]</scope>
    <source>
        <strain evidence="10">Houghton</strain>
    </source>
</reference>
<keyword evidence="7" id="KW-0175">Coiled coil</keyword>
<evidence type="ECO:0000259" key="9">
    <source>
        <dbReference type="PROSITE" id="PS50128"/>
    </source>
</evidence>
<evidence type="ECO:0000256" key="6">
    <source>
        <dbReference type="ARBA" id="ARBA00023242"/>
    </source>
</evidence>
<evidence type="ECO:0000256" key="5">
    <source>
        <dbReference type="ARBA" id="ARBA00023187"/>
    </source>
</evidence>
<feature type="domain" description="SURP motif" evidence="9">
    <location>
        <begin position="177"/>
        <end position="219"/>
    </location>
</feature>
<dbReference type="PROSITE" id="PS50128">
    <property type="entry name" value="SURP"/>
    <property type="match status" value="2"/>
</dbReference>
<protein>
    <submittedName>
        <fullName evidence="10">Surp module domain-containing protein, putative</fullName>
    </submittedName>
</protein>
<keyword evidence="5" id="KW-0508">mRNA splicing</keyword>
<evidence type="ECO:0000313" key="10">
    <source>
        <dbReference type="EMBL" id="CDI73674.1"/>
    </source>
</evidence>
<feature type="compositionally biased region" description="Low complexity" evidence="8">
    <location>
        <begin position="382"/>
        <end position="405"/>
    </location>
</feature>
<keyword evidence="4" id="KW-0677">Repeat</keyword>
<dbReference type="Pfam" id="PF01805">
    <property type="entry name" value="Surp"/>
    <property type="match status" value="2"/>
</dbReference>
<dbReference type="VEuPathDB" id="ToxoDB:EPH_0008900"/>
<evidence type="ECO:0000256" key="4">
    <source>
        <dbReference type="ARBA" id="ARBA00022737"/>
    </source>
</evidence>
<evidence type="ECO:0000256" key="1">
    <source>
        <dbReference type="ARBA" id="ARBA00004123"/>
    </source>
</evidence>
<dbReference type="SUPFAM" id="SSF109905">
    <property type="entry name" value="Surp module (SWAP domain)"/>
    <property type="match status" value="2"/>
</dbReference>
<proteinExistence type="predicted"/>
<dbReference type="GO" id="GO:0071013">
    <property type="term" value="C:catalytic step 2 spliceosome"/>
    <property type="evidence" value="ECO:0007669"/>
    <property type="project" value="TreeGrafter"/>
</dbReference>
<dbReference type="FunFam" id="1.10.10.790:FF:000001">
    <property type="entry name" value="Splicing factor 3a, subunit 1"/>
    <property type="match status" value="1"/>
</dbReference>
<dbReference type="InterPro" id="IPR022030">
    <property type="entry name" value="SF3A1_dom"/>
</dbReference>
<name>U6G4W3_9EIME</name>
<dbReference type="PANTHER" id="PTHR15316:SF1">
    <property type="entry name" value="SPLICING FACTOR 3A SUBUNIT 1"/>
    <property type="match status" value="1"/>
</dbReference>
<feature type="domain" description="SURP motif" evidence="9">
    <location>
        <begin position="57"/>
        <end position="98"/>
    </location>
</feature>
<feature type="region of interest" description="Disordered" evidence="8">
    <location>
        <begin position="356"/>
        <end position="405"/>
    </location>
</feature>